<dbReference type="InterPro" id="IPR039277">
    <property type="entry name" value="VOZ1/VOZ2"/>
</dbReference>
<gene>
    <name evidence="1" type="ORF">MKW94_019941</name>
</gene>
<dbReference type="PANTHER" id="PTHR33873">
    <property type="entry name" value="TRANSCRIPTION FACTOR VOZ1"/>
    <property type="match status" value="1"/>
</dbReference>
<name>A0AA41SEQ7_PAPNU</name>
<comment type="caution">
    <text evidence="1">The sequence shown here is derived from an EMBL/GenBank/DDBJ whole genome shotgun (WGS) entry which is preliminary data.</text>
</comment>
<dbReference type="AlphaFoldDB" id="A0AA41SEQ7"/>
<protein>
    <submittedName>
        <fullName evidence="1">Uncharacterized protein</fullName>
    </submittedName>
</protein>
<organism evidence="1 2">
    <name type="scientific">Papaver nudicaule</name>
    <name type="common">Iceland poppy</name>
    <dbReference type="NCBI Taxonomy" id="74823"/>
    <lineage>
        <taxon>Eukaryota</taxon>
        <taxon>Viridiplantae</taxon>
        <taxon>Streptophyta</taxon>
        <taxon>Embryophyta</taxon>
        <taxon>Tracheophyta</taxon>
        <taxon>Spermatophyta</taxon>
        <taxon>Magnoliopsida</taxon>
        <taxon>Ranunculales</taxon>
        <taxon>Papaveraceae</taxon>
        <taxon>Papaveroideae</taxon>
        <taxon>Papaver</taxon>
    </lineage>
</organism>
<dbReference type="EMBL" id="JAJJMA010186927">
    <property type="protein sequence ID" value="MCL7038109.1"/>
    <property type="molecule type" value="Genomic_DNA"/>
</dbReference>
<dbReference type="GO" id="GO:0043565">
    <property type="term" value="F:sequence-specific DNA binding"/>
    <property type="evidence" value="ECO:0007669"/>
    <property type="project" value="TreeGrafter"/>
</dbReference>
<dbReference type="GO" id="GO:0005634">
    <property type="term" value="C:nucleus"/>
    <property type="evidence" value="ECO:0007669"/>
    <property type="project" value="TreeGrafter"/>
</dbReference>
<evidence type="ECO:0000313" key="1">
    <source>
        <dbReference type="EMBL" id="MCL7038109.1"/>
    </source>
</evidence>
<keyword evidence="2" id="KW-1185">Reference proteome</keyword>
<dbReference type="PANTHER" id="PTHR33873:SF15">
    <property type="entry name" value="TRANSCRIPTION FACTOR VOZ2"/>
    <property type="match status" value="1"/>
</dbReference>
<accession>A0AA41SEQ7</accession>
<evidence type="ECO:0000313" key="2">
    <source>
        <dbReference type="Proteomes" id="UP001177140"/>
    </source>
</evidence>
<dbReference type="GO" id="GO:0048578">
    <property type="term" value="P:positive regulation of long-day photoperiodism, flowering"/>
    <property type="evidence" value="ECO:0007669"/>
    <property type="project" value="InterPro"/>
</dbReference>
<dbReference type="Proteomes" id="UP001177140">
    <property type="component" value="Unassembled WGS sequence"/>
</dbReference>
<proteinExistence type="predicted"/>
<reference evidence="1" key="1">
    <citation type="submission" date="2022-03" db="EMBL/GenBank/DDBJ databases">
        <title>A functionally conserved STORR gene fusion in Papaver species that diverged 16.8 million years ago.</title>
        <authorList>
            <person name="Catania T."/>
        </authorList>
    </citation>
    <scope>NUCLEOTIDE SEQUENCE</scope>
    <source>
        <strain evidence="1">S-191538</strain>
    </source>
</reference>
<dbReference type="GO" id="GO:0045893">
    <property type="term" value="P:positive regulation of DNA-templated transcription"/>
    <property type="evidence" value="ECO:0007669"/>
    <property type="project" value="TreeGrafter"/>
</dbReference>
<sequence>MSPVVRPGIDLKDGPLLVALKAKVHGKDVGVPDCEGTVTTKCPWYAPELFDYSLGYGETIREWLFFDKPQRAFESGTRKRRSLPDYIGCGWHESRKQQRKDFDGLKRPYNMYPQPMEGFDWHLFEYEIRNCDVCALYRLEFKVSDGKKNPSDDPVANLQMQTGKLTADVPAENKPSGKPKGKYLVIVYS</sequence>